<dbReference type="EMBL" id="PNCG01000003">
    <property type="protein sequence ID" value="TMP88002.1"/>
    <property type="molecule type" value="Genomic_DNA"/>
</dbReference>
<dbReference type="AlphaFoldDB" id="A0A5S3Z6Y5"/>
<dbReference type="Proteomes" id="UP000305874">
    <property type="component" value="Unassembled WGS sequence"/>
</dbReference>
<reference evidence="1 2" key="1">
    <citation type="submission" date="2017-12" db="EMBL/GenBank/DDBJ databases">
        <authorList>
            <person name="Paulsen S."/>
            <person name="Gram L.K."/>
        </authorList>
    </citation>
    <scope>NUCLEOTIDE SEQUENCE [LARGE SCALE GENOMIC DNA]</scope>
    <source>
        <strain evidence="1 2">S2897</strain>
    </source>
</reference>
<proteinExistence type="predicted"/>
<sequence>MNRIATLVGSLRKAYPEIESCKFELIFSFATEEAAKEYFRKTYHWEHHDGMIKYQLNGECFSGFKTEIELNANYIKHLTGCYVDLASETQGSLHRWKLWI</sequence>
<comment type="caution">
    <text evidence="1">The sequence shown here is derived from an EMBL/GenBank/DDBJ whole genome shotgun (WGS) entry which is preliminary data.</text>
</comment>
<dbReference type="RefSeq" id="WP_138547572.1">
    <property type="nucleotide sequence ID" value="NZ_PNCG01000003.1"/>
</dbReference>
<gene>
    <name evidence="1" type="ORF">CWC05_04950</name>
</gene>
<organism evidence="1 2">
    <name type="scientific">Pseudoalteromonas ruthenica</name>
    <dbReference type="NCBI Taxonomy" id="151081"/>
    <lineage>
        <taxon>Bacteria</taxon>
        <taxon>Pseudomonadati</taxon>
        <taxon>Pseudomonadota</taxon>
        <taxon>Gammaproteobacteria</taxon>
        <taxon>Alteromonadales</taxon>
        <taxon>Pseudoalteromonadaceae</taxon>
        <taxon>Pseudoalteromonas</taxon>
    </lineage>
</organism>
<protein>
    <submittedName>
        <fullName evidence="1">Uncharacterized protein</fullName>
    </submittedName>
</protein>
<evidence type="ECO:0000313" key="1">
    <source>
        <dbReference type="EMBL" id="TMP88002.1"/>
    </source>
</evidence>
<evidence type="ECO:0000313" key="2">
    <source>
        <dbReference type="Proteomes" id="UP000305874"/>
    </source>
</evidence>
<reference evidence="2" key="2">
    <citation type="submission" date="2019-06" db="EMBL/GenBank/DDBJ databases">
        <title>Co-occurence of chitin degradation, pigmentation and bioactivity in marine Pseudoalteromonas.</title>
        <authorList>
            <person name="Sonnenschein E.C."/>
            <person name="Bech P.K."/>
        </authorList>
    </citation>
    <scope>NUCLEOTIDE SEQUENCE [LARGE SCALE GENOMIC DNA]</scope>
    <source>
        <strain evidence="2">S2897</strain>
    </source>
</reference>
<dbReference type="STRING" id="151081.TW72_16420"/>
<accession>A0A5S3Z6Y5</accession>
<name>A0A5S3Z6Y5_9GAMM</name>